<dbReference type="RefSeq" id="WP_133799177.1">
    <property type="nucleotide sequence ID" value="NZ_SNWQ01000002.1"/>
</dbReference>
<dbReference type="GO" id="GO:0006412">
    <property type="term" value="P:translation"/>
    <property type="evidence" value="ECO:0007669"/>
    <property type="project" value="UniProtKB-UniRule"/>
</dbReference>
<reference evidence="8 9" key="1">
    <citation type="submission" date="2019-03" db="EMBL/GenBank/DDBJ databases">
        <title>Genomic Encyclopedia of Type Strains, Phase III (KMG-III): the genomes of soil and plant-associated and newly described type strains.</title>
        <authorList>
            <person name="Whitman W."/>
        </authorList>
    </citation>
    <scope>NUCLEOTIDE SEQUENCE [LARGE SCALE GENOMIC DNA]</scope>
    <source>
        <strain evidence="8 9">VKM Ac-2527</strain>
    </source>
</reference>
<dbReference type="InterPro" id="IPR018257">
    <property type="entry name" value="Ribosomal_bL19_CS"/>
</dbReference>
<keyword evidence="4 6" id="KW-0687">Ribonucleoprotein</keyword>
<dbReference type="PANTHER" id="PTHR15680">
    <property type="entry name" value="RIBOSOMAL PROTEIN L19"/>
    <property type="match status" value="1"/>
</dbReference>
<organism evidence="8 9">
    <name type="scientific">Kribbella caucasensis</name>
    <dbReference type="NCBI Taxonomy" id="2512215"/>
    <lineage>
        <taxon>Bacteria</taxon>
        <taxon>Bacillati</taxon>
        <taxon>Actinomycetota</taxon>
        <taxon>Actinomycetes</taxon>
        <taxon>Propionibacteriales</taxon>
        <taxon>Kribbellaceae</taxon>
        <taxon>Kribbella</taxon>
    </lineage>
</organism>
<sequence>MSNILNELDNSSKRDDIPSFRPGDTVKVHVKVVEGNRSRVQVFHGVVIRRQGGGLQETFTVRKVSFGVGVERTFPVHTPIVEKLEVVTRGDVRRAKLYYLRELRGKAAKIKEKRDVPAS</sequence>
<dbReference type="GO" id="GO:0022625">
    <property type="term" value="C:cytosolic large ribosomal subunit"/>
    <property type="evidence" value="ECO:0007669"/>
    <property type="project" value="TreeGrafter"/>
</dbReference>
<dbReference type="PANTHER" id="PTHR15680:SF9">
    <property type="entry name" value="LARGE RIBOSOMAL SUBUNIT PROTEIN BL19M"/>
    <property type="match status" value="1"/>
</dbReference>
<evidence type="ECO:0000256" key="1">
    <source>
        <dbReference type="ARBA" id="ARBA00002349"/>
    </source>
</evidence>
<dbReference type="AlphaFoldDB" id="A0A4R6KNE4"/>
<protein>
    <recommendedName>
        <fullName evidence="5 6">Large ribosomal subunit protein bL19</fullName>
    </recommendedName>
</protein>
<dbReference type="NCBIfam" id="TIGR01024">
    <property type="entry name" value="rplS_bact"/>
    <property type="match status" value="1"/>
</dbReference>
<evidence type="ECO:0000313" key="8">
    <source>
        <dbReference type="EMBL" id="TDO52801.1"/>
    </source>
</evidence>
<dbReference type="SUPFAM" id="SSF50104">
    <property type="entry name" value="Translation proteins SH3-like domain"/>
    <property type="match status" value="1"/>
</dbReference>
<dbReference type="GO" id="GO:0003735">
    <property type="term" value="F:structural constituent of ribosome"/>
    <property type="evidence" value="ECO:0007669"/>
    <property type="project" value="InterPro"/>
</dbReference>
<dbReference type="PROSITE" id="PS01015">
    <property type="entry name" value="RIBOSOMAL_L19"/>
    <property type="match status" value="1"/>
</dbReference>
<comment type="caution">
    <text evidence="8">The sequence shown here is derived from an EMBL/GenBank/DDBJ whole genome shotgun (WGS) entry which is preliminary data.</text>
</comment>
<dbReference type="Pfam" id="PF01245">
    <property type="entry name" value="Ribosomal_L19"/>
    <property type="match status" value="1"/>
</dbReference>
<dbReference type="FunFam" id="2.30.30.790:FF:000001">
    <property type="entry name" value="50S ribosomal protein L19"/>
    <property type="match status" value="1"/>
</dbReference>
<proteinExistence type="inferred from homology"/>
<evidence type="ECO:0000313" key="9">
    <source>
        <dbReference type="Proteomes" id="UP000295388"/>
    </source>
</evidence>
<evidence type="ECO:0000256" key="3">
    <source>
        <dbReference type="ARBA" id="ARBA00022980"/>
    </source>
</evidence>
<keyword evidence="9" id="KW-1185">Reference proteome</keyword>
<keyword evidence="3 6" id="KW-0689">Ribosomal protein</keyword>
<dbReference type="OrthoDB" id="9803541at2"/>
<dbReference type="Gene3D" id="2.30.30.790">
    <property type="match status" value="1"/>
</dbReference>
<evidence type="ECO:0000256" key="4">
    <source>
        <dbReference type="ARBA" id="ARBA00023274"/>
    </source>
</evidence>
<evidence type="ECO:0000256" key="2">
    <source>
        <dbReference type="ARBA" id="ARBA00005781"/>
    </source>
</evidence>
<dbReference type="InterPro" id="IPR001857">
    <property type="entry name" value="Ribosomal_bL19"/>
</dbReference>
<name>A0A4R6KNE4_9ACTN</name>
<dbReference type="PRINTS" id="PR00061">
    <property type="entry name" value="RIBOSOMALL19"/>
</dbReference>
<evidence type="ECO:0000256" key="5">
    <source>
        <dbReference type="ARBA" id="ARBA00035171"/>
    </source>
</evidence>
<gene>
    <name evidence="6" type="primary">rplS</name>
    <name evidence="8" type="ORF">EV643_102643</name>
</gene>
<evidence type="ECO:0000256" key="6">
    <source>
        <dbReference type="HAMAP-Rule" id="MF_00402"/>
    </source>
</evidence>
<comment type="function">
    <text evidence="1 6 7">This protein is located at the 30S-50S ribosomal subunit interface and may play a role in the structure and function of the aminoacyl-tRNA binding site.</text>
</comment>
<dbReference type="PIRSF" id="PIRSF002191">
    <property type="entry name" value="Ribosomal_L19"/>
    <property type="match status" value="1"/>
</dbReference>
<dbReference type="Proteomes" id="UP000295388">
    <property type="component" value="Unassembled WGS sequence"/>
</dbReference>
<comment type="similarity">
    <text evidence="2 6 7">Belongs to the bacterial ribosomal protein bL19 family.</text>
</comment>
<accession>A0A4R6KNE4</accession>
<dbReference type="InterPro" id="IPR008991">
    <property type="entry name" value="Translation_prot_SH3-like_sf"/>
</dbReference>
<evidence type="ECO:0000256" key="7">
    <source>
        <dbReference type="RuleBase" id="RU000559"/>
    </source>
</evidence>
<dbReference type="HAMAP" id="MF_00402">
    <property type="entry name" value="Ribosomal_bL19"/>
    <property type="match status" value="1"/>
</dbReference>
<dbReference type="EMBL" id="SNWQ01000002">
    <property type="protein sequence ID" value="TDO52801.1"/>
    <property type="molecule type" value="Genomic_DNA"/>
</dbReference>
<dbReference type="InterPro" id="IPR038657">
    <property type="entry name" value="Ribosomal_bL19_sf"/>
</dbReference>